<dbReference type="Gene3D" id="2.60.120.620">
    <property type="entry name" value="q2cbj1_9rhob like domain"/>
    <property type="match status" value="1"/>
</dbReference>
<dbReference type="SUPFAM" id="SSF51197">
    <property type="entry name" value="Clavaminate synthase-like"/>
    <property type="match status" value="1"/>
</dbReference>
<protein>
    <recommendedName>
        <fullName evidence="2">Prolyl 4-hydroxylase alpha subunit Fe(2+) 2OG dioxygenase domain-containing protein</fullName>
    </recommendedName>
</protein>
<accession>A0A381WCJ2</accession>
<evidence type="ECO:0000313" key="1">
    <source>
        <dbReference type="EMBL" id="SVA50192.1"/>
    </source>
</evidence>
<reference evidence="1" key="1">
    <citation type="submission" date="2018-05" db="EMBL/GenBank/DDBJ databases">
        <authorList>
            <person name="Lanie J.A."/>
            <person name="Ng W.-L."/>
            <person name="Kazmierczak K.M."/>
            <person name="Andrzejewski T.M."/>
            <person name="Davidsen T.M."/>
            <person name="Wayne K.J."/>
            <person name="Tettelin H."/>
            <person name="Glass J.I."/>
            <person name="Rusch D."/>
            <person name="Podicherti R."/>
            <person name="Tsui H.-C.T."/>
            <person name="Winkler M.E."/>
        </authorList>
    </citation>
    <scope>NUCLEOTIDE SEQUENCE</scope>
</reference>
<proteinExistence type="predicted"/>
<evidence type="ECO:0008006" key="2">
    <source>
        <dbReference type="Google" id="ProtNLM"/>
    </source>
</evidence>
<dbReference type="AlphaFoldDB" id="A0A381WCJ2"/>
<dbReference type="EMBL" id="UINC01011363">
    <property type="protein sequence ID" value="SVA50192.1"/>
    <property type="molecule type" value="Genomic_DNA"/>
</dbReference>
<organism evidence="1">
    <name type="scientific">marine metagenome</name>
    <dbReference type="NCBI Taxonomy" id="408172"/>
    <lineage>
        <taxon>unclassified sequences</taxon>
        <taxon>metagenomes</taxon>
        <taxon>ecological metagenomes</taxon>
    </lineage>
</organism>
<sequence length="230" mass="26438">MTVVLTDAHFETLKKDSYIIVHNFLPEVQRAEMAGAIRRLLPPWEELEDKSVTSDSTYFPYPEQCLNQAIVNSEAVRFAREWLGTEHIHYRPGLAMVRYPGFKGFPDSGIPHVDNGNNSLLPPSQSDLHHSQLNFWFYLEDVDEDQAPTHLVKTSDGQDLSRAEKFVASGGSVAIFTNYNWHTAGDYNRKDGQRYVWKFAFGRADHYWEGVLHYTNVGRNTHFREFIGSL</sequence>
<name>A0A381WCJ2_9ZZZZ</name>
<feature type="non-terminal residue" evidence="1">
    <location>
        <position position="230"/>
    </location>
</feature>
<gene>
    <name evidence="1" type="ORF">METZ01_LOCUS103046</name>
</gene>